<dbReference type="STRING" id="39841.SAMN05660836_00471"/>
<reference evidence="1 2" key="1">
    <citation type="submission" date="2016-10" db="EMBL/GenBank/DDBJ databases">
        <authorList>
            <person name="de Groot N.N."/>
        </authorList>
    </citation>
    <scope>NUCLEOTIDE SEQUENCE [LARGE SCALE GENOMIC DNA]</scope>
    <source>
        <strain evidence="1 2">DSM 9990</strain>
    </source>
</reference>
<dbReference type="Proteomes" id="UP000199611">
    <property type="component" value="Unassembled WGS sequence"/>
</dbReference>
<evidence type="ECO:0000313" key="1">
    <source>
        <dbReference type="EMBL" id="SFM48594.1"/>
    </source>
</evidence>
<proteinExistence type="predicted"/>
<keyword evidence="2" id="KW-1185">Reference proteome</keyword>
<dbReference type="EMBL" id="FOUU01000001">
    <property type="protein sequence ID" value="SFM48594.1"/>
    <property type="molecule type" value="Genomic_DNA"/>
</dbReference>
<dbReference type="AlphaFoldDB" id="A0A1I4R8G3"/>
<sequence length="46" mass="5275">MGLVIQVDLSERFQGNNIHGSGRITFLVKTEETGKWPEEFIYSIPH</sequence>
<name>A0A1I4R8G3_9BACT</name>
<accession>A0A1I4R8G3</accession>
<protein>
    <submittedName>
        <fullName evidence="1">Uncharacterized protein</fullName>
    </submittedName>
</protein>
<organism evidence="1 2">
    <name type="scientific">Thermodesulforhabdus norvegica</name>
    <dbReference type="NCBI Taxonomy" id="39841"/>
    <lineage>
        <taxon>Bacteria</taxon>
        <taxon>Pseudomonadati</taxon>
        <taxon>Thermodesulfobacteriota</taxon>
        <taxon>Syntrophobacteria</taxon>
        <taxon>Syntrophobacterales</taxon>
        <taxon>Thermodesulforhabdaceae</taxon>
        <taxon>Thermodesulforhabdus</taxon>
    </lineage>
</organism>
<gene>
    <name evidence="1" type="ORF">SAMN05660836_00471</name>
</gene>
<evidence type="ECO:0000313" key="2">
    <source>
        <dbReference type="Proteomes" id="UP000199611"/>
    </source>
</evidence>